<dbReference type="RefSeq" id="WP_210090334.1">
    <property type="nucleotide sequence ID" value="NZ_JAGGKG010000018.1"/>
</dbReference>
<dbReference type="Gene3D" id="3.30.470.20">
    <property type="entry name" value="ATP-grasp fold, B domain"/>
    <property type="match status" value="1"/>
</dbReference>
<dbReference type="Proteomes" id="UP001519272">
    <property type="component" value="Unassembled WGS sequence"/>
</dbReference>
<evidence type="ECO:0000313" key="1">
    <source>
        <dbReference type="EMBL" id="MBP1906734.1"/>
    </source>
</evidence>
<dbReference type="InterPro" id="IPR026838">
    <property type="entry name" value="YheC/D"/>
</dbReference>
<dbReference type="SUPFAM" id="SSF56059">
    <property type="entry name" value="Glutathione synthetase ATP-binding domain-like"/>
    <property type="match status" value="1"/>
</dbReference>
<organism evidence="1 2">
    <name type="scientific">Paenibacillus turicensis</name>
    <dbReference type="NCBI Taxonomy" id="160487"/>
    <lineage>
        <taxon>Bacteria</taxon>
        <taxon>Bacillati</taxon>
        <taxon>Bacillota</taxon>
        <taxon>Bacilli</taxon>
        <taxon>Bacillales</taxon>
        <taxon>Paenibacillaceae</taxon>
        <taxon>Paenibacillus</taxon>
    </lineage>
</organism>
<sequence>MNYPFDEQRPVIAILTVSDKVKLFRGNHANFRDIVKTGREMNTLVYVVTVKDLKLHAPKVQGYGYDPNEKTWIRNWFPLPDVIYNRIPLREDENKPKVKQKIEECLEHPSIQLYNPYFFNKWRLFDWLKKSQGTKALVPDTKRLLSSKSLAGMLKQYGSLYLKPESGKAGKGIMLLQWDEASPRPLCLIIQGHHHKNIVYRTASLPKLWKRIRKESGACAYIMQEAIELSSYRNRHFDLRVLVQKTGKGNWMITGIGARLAGLKRITTHVPQGGSIEEPEKLLLSSFGQEMTSLLMNKLKSSAILIAKHLEKSCGYMLGEMSMDLGIDRNGKLWFFEANAKPMKFDETHIRKKSLERVIQYSHYLYRNAKQIQN</sequence>
<proteinExistence type="predicted"/>
<accession>A0ABS4FWA3</accession>
<name>A0ABS4FWA3_9BACL</name>
<reference evidence="1 2" key="1">
    <citation type="submission" date="2021-03" db="EMBL/GenBank/DDBJ databases">
        <title>Genomic Encyclopedia of Type Strains, Phase IV (KMG-IV): sequencing the most valuable type-strain genomes for metagenomic binning, comparative biology and taxonomic classification.</title>
        <authorList>
            <person name="Goeker M."/>
        </authorList>
    </citation>
    <scope>NUCLEOTIDE SEQUENCE [LARGE SCALE GENOMIC DNA]</scope>
    <source>
        <strain evidence="1 2">DSM 14349</strain>
    </source>
</reference>
<evidence type="ECO:0000313" key="2">
    <source>
        <dbReference type="Proteomes" id="UP001519272"/>
    </source>
</evidence>
<dbReference type="Pfam" id="PF14398">
    <property type="entry name" value="ATPgrasp_YheCD"/>
    <property type="match status" value="1"/>
</dbReference>
<gene>
    <name evidence="1" type="ORF">J2Z32_003398</name>
</gene>
<comment type="caution">
    <text evidence="1">The sequence shown here is derived from an EMBL/GenBank/DDBJ whole genome shotgun (WGS) entry which is preliminary data.</text>
</comment>
<protein>
    <recommendedName>
        <fullName evidence="3">Endospore coat-associated protein</fullName>
    </recommendedName>
</protein>
<keyword evidence="2" id="KW-1185">Reference proteome</keyword>
<dbReference type="EMBL" id="JAGGKG010000018">
    <property type="protein sequence ID" value="MBP1906734.1"/>
    <property type="molecule type" value="Genomic_DNA"/>
</dbReference>
<evidence type="ECO:0008006" key="3">
    <source>
        <dbReference type="Google" id="ProtNLM"/>
    </source>
</evidence>